<accession>X1GG86</accession>
<dbReference type="AlphaFoldDB" id="X1GG86"/>
<protein>
    <submittedName>
        <fullName evidence="1">Uncharacterized protein</fullName>
    </submittedName>
</protein>
<name>X1GG86_9ZZZZ</name>
<organism evidence="1">
    <name type="scientific">marine sediment metagenome</name>
    <dbReference type="NCBI Taxonomy" id="412755"/>
    <lineage>
        <taxon>unclassified sequences</taxon>
        <taxon>metagenomes</taxon>
        <taxon>ecological metagenomes</taxon>
    </lineage>
</organism>
<gene>
    <name evidence="1" type="ORF">S03H2_23635</name>
</gene>
<sequence>MNKKLTQCKKYKKFINNYSNWKYKSYISYLQLECKLKEIKNEDLKKQIEEKIDISRVKSDGFFRHNPMRPIFADKVDFTEEELKDGLSSSLLDIFGRNITTIHQARYDNLFYKFRCFVVHELRFPNPPNASNIDVNSEEPLYFKYTEILNEEKEA</sequence>
<comment type="caution">
    <text evidence="1">The sequence shown here is derived from an EMBL/GenBank/DDBJ whole genome shotgun (WGS) entry which is preliminary data.</text>
</comment>
<evidence type="ECO:0000313" key="1">
    <source>
        <dbReference type="EMBL" id="GAH32008.1"/>
    </source>
</evidence>
<proteinExistence type="predicted"/>
<reference evidence="1" key="1">
    <citation type="journal article" date="2014" name="Front. Microbiol.">
        <title>High frequency of phylogenetically diverse reductive dehalogenase-homologous genes in deep subseafloor sedimentary metagenomes.</title>
        <authorList>
            <person name="Kawai M."/>
            <person name="Futagami T."/>
            <person name="Toyoda A."/>
            <person name="Takaki Y."/>
            <person name="Nishi S."/>
            <person name="Hori S."/>
            <person name="Arai W."/>
            <person name="Tsubouchi T."/>
            <person name="Morono Y."/>
            <person name="Uchiyama I."/>
            <person name="Ito T."/>
            <person name="Fujiyama A."/>
            <person name="Inagaki F."/>
            <person name="Takami H."/>
        </authorList>
    </citation>
    <scope>NUCLEOTIDE SEQUENCE</scope>
    <source>
        <strain evidence="1">Expedition CK06-06</strain>
    </source>
</reference>
<feature type="non-terminal residue" evidence="1">
    <location>
        <position position="155"/>
    </location>
</feature>
<dbReference type="EMBL" id="BARU01012952">
    <property type="protein sequence ID" value="GAH32008.1"/>
    <property type="molecule type" value="Genomic_DNA"/>
</dbReference>